<feature type="transmembrane region" description="Helical" evidence="5">
    <location>
        <begin position="76"/>
        <end position="99"/>
    </location>
</feature>
<evidence type="ECO:0000256" key="5">
    <source>
        <dbReference type="HAMAP-Rule" id="MF_01350"/>
    </source>
</evidence>
<keyword evidence="5 7" id="KW-0830">Ubiquinone</keyword>
<feature type="transmembrane region" description="Helical" evidence="5">
    <location>
        <begin position="119"/>
        <end position="140"/>
    </location>
</feature>
<organism evidence="7">
    <name type="scientific">Candidatus Actinomarina minuta</name>
    <dbReference type="NCBI Taxonomy" id="1389454"/>
    <lineage>
        <taxon>Bacteria</taxon>
        <taxon>Bacillati</taxon>
        <taxon>Actinomycetota</taxon>
        <taxon>Actinomycetes</taxon>
        <taxon>Candidatus Actinomarinidae</taxon>
        <taxon>Candidatus Actinomarinales</taxon>
        <taxon>Candidatus Actinomarineae</taxon>
        <taxon>Candidatus Actinomarinaceae</taxon>
        <taxon>Candidatus Actinomarina</taxon>
    </lineage>
</organism>
<dbReference type="PANTHER" id="PTHR11432:SF3">
    <property type="entry name" value="NADH-UBIQUINONE OXIDOREDUCTASE CHAIN 1"/>
    <property type="match status" value="1"/>
</dbReference>
<feature type="transmembrane region" description="Helical" evidence="5">
    <location>
        <begin position="297"/>
        <end position="320"/>
    </location>
</feature>
<feature type="transmembrane region" description="Helical" evidence="5">
    <location>
        <begin position="340"/>
        <end position="357"/>
    </location>
</feature>
<keyword evidence="5" id="KW-0874">Quinone</keyword>
<keyword evidence="5 6" id="KW-0520">NAD</keyword>
<keyword evidence="5" id="KW-1003">Cell membrane</keyword>
<dbReference type="GO" id="GO:0009060">
    <property type="term" value="P:aerobic respiration"/>
    <property type="evidence" value="ECO:0007669"/>
    <property type="project" value="TreeGrafter"/>
</dbReference>
<dbReference type="InterPro" id="IPR001694">
    <property type="entry name" value="NADH_UbQ_OxRdtase_su1/FPO"/>
</dbReference>
<feature type="transmembrane region" description="Helical" evidence="5">
    <location>
        <begin position="6"/>
        <end position="29"/>
    </location>
</feature>
<keyword evidence="3 5" id="KW-1133">Transmembrane helix</keyword>
<evidence type="ECO:0000256" key="6">
    <source>
        <dbReference type="RuleBase" id="RU000471"/>
    </source>
</evidence>
<dbReference type="PROSITE" id="PS00667">
    <property type="entry name" value="COMPLEX1_ND1_1"/>
    <property type="match status" value="1"/>
</dbReference>
<dbReference type="NCBIfam" id="NF004741">
    <property type="entry name" value="PRK06076.1-2"/>
    <property type="match status" value="1"/>
</dbReference>
<dbReference type="GO" id="GO:0016655">
    <property type="term" value="F:oxidoreductase activity, acting on NAD(P)H, quinone or similar compound as acceptor"/>
    <property type="evidence" value="ECO:0007669"/>
    <property type="project" value="UniProtKB-UniRule"/>
</dbReference>
<sequence>MSIDILVSLIKPLLVLGIVLTNTIILIWLERKVVAGMQSRVGPDRAGPFGILQTLADAIKLLLKEQILPLRADKAMYLLAPIIALIPSFLIFMIIPLGPGFDLTIGGETRFINLVGADINVGVLFFLAISSLAVYSVVLAGWSSGSKYPLLGGVRASAQMISYEAAMGLSLVPVILYSGSMSMSKIVESQSGNLSSTIPVIDSIVRFIPNWNVFPQFLAFGIFFVASIAEVNRAPFDLVEAEQELVGGFHTEYSGFRFAMFFLAEYINMFNMCAITATFFLGGWLGPTFPGIFPPLLSAMMPTIWLGLKTVGLLFVYFWIRATLPRLRYDQLMELGWKRLIPISLIWLLVSAIVIGIRDFGLPWS</sequence>
<dbReference type="EMBL" id="KC811140">
    <property type="protein sequence ID" value="AGQ19721.1"/>
    <property type="molecule type" value="Genomic_DNA"/>
</dbReference>
<feature type="transmembrane region" description="Helical" evidence="5">
    <location>
        <begin position="266"/>
        <end position="285"/>
    </location>
</feature>
<dbReference type="Pfam" id="PF00146">
    <property type="entry name" value="NADHdh"/>
    <property type="match status" value="1"/>
</dbReference>
<comment type="caution">
    <text evidence="5">Lacks conserved residue(s) required for the propagation of feature annotation.</text>
</comment>
<comment type="similarity">
    <text evidence="5 6">Belongs to the complex I subunit 1 family.</text>
</comment>
<keyword evidence="5" id="KW-1278">Translocase</keyword>
<proteinExistence type="inferred from homology"/>
<evidence type="ECO:0000256" key="3">
    <source>
        <dbReference type="ARBA" id="ARBA00022989"/>
    </source>
</evidence>
<dbReference type="EC" id="7.1.1.-" evidence="5"/>
<keyword evidence="4 5" id="KW-0472">Membrane</keyword>
<evidence type="ECO:0000256" key="1">
    <source>
        <dbReference type="ARBA" id="ARBA00004141"/>
    </source>
</evidence>
<reference evidence="7" key="1">
    <citation type="journal article" date="2013" name="Sci. Rep.">
        <title>Metagenomics uncovers a new group of low GC and ultra-small marine Actinobacteria.</title>
        <authorList>
            <person name="Ghai R."/>
            <person name="Mizuno C.M."/>
            <person name="Picazo A."/>
            <person name="Camacho A."/>
            <person name="Rodriguez-Valera F."/>
        </authorList>
    </citation>
    <scope>NUCLEOTIDE SEQUENCE</scope>
</reference>
<comment type="function">
    <text evidence="5">NDH-1 shuttles electrons from NADH, via FMN and iron-sulfur (Fe-S) centers, to quinones in the respiratory chain. The immediate electron acceptor for the enzyme in this species is believed to be ubiquinone. Couples the redox reaction to proton translocation (for every two electrons transferred, four hydrogen ions are translocated across the cytoplasmic membrane), and thus conserves the redox energy in a proton gradient. This subunit may bind ubiquinone.</text>
</comment>
<keyword evidence="2 5" id="KW-0812">Transmembrane</keyword>
<comment type="subcellular location">
    <subcellularLocation>
        <location evidence="5 6">Cell membrane</location>
        <topology evidence="5 6">Multi-pass membrane protein</topology>
    </subcellularLocation>
    <subcellularLocation>
        <location evidence="1">Membrane</location>
        <topology evidence="1">Multi-pass membrane protein</topology>
    </subcellularLocation>
</comment>
<dbReference type="PANTHER" id="PTHR11432">
    <property type="entry name" value="NADH DEHYDROGENASE SUBUNIT 1"/>
    <property type="match status" value="1"/>
</dbReference>
<dbReference type="AlphaFoldDB" id="S5DLG3"/>
<dbReference type="GO" id="GO:0005886">
    <property type="term" value="C:plasma membrane"/>
    <property type="evidence" value="ECO:0007669"/>
    <property type="project" value="UniProtKB-SubCell"/>
</dbReference>
<dbReference type="InterPro" id="IPR018086">
    <property type="entry name" value="NADH_UbQ_OxRdtase_su1_CS"/>
</dbReference>
<comment type="catalytic activity">
    <reaction evidence="5">
        <text>a quinone + NADH + 5 H(+)(in) = a quinol + NAD(+) + 4 H(+)(out)</text>
        <dbReference type="Rhea" id="RHEA:57888"/>
        <dbReference type="ChEBI" id="CHEBI:15378"/>
        <dbReference type="ChEBI" id="CHEBI:24646"/>
        <dbReference type="ChEBI" id="CHEBI:57540"/>
        <dbReference type="ChEBI" id="CHEBI:57945"/>
        <dbReference type="ChEBI" id="CHEBI:132124"/>
    </reaction>
</comment>
<gene>
    <name evidence="5" type="primary">nuoH</name>
</gene>
<dbReference type="HAMAP" id="MF_01350">
    <property type="entry name" value="NDH1_NuoH"/>
    <property type="match status" value="1"/>
</dbReference>
<accession>S5DLG3</accession>
<dbReference type="GO" id="GO:0003954">
    <property type="term" value="F:NADH dehydrogenase activity"/>
    <property type="evidence" value="ECO:0007669"/>
    <property type="project" value="TreeGrafter"/>
</dbReference>
<dbReference type="PROSITE" id="PS00668">
    <property type="entry name" value="COMPLEX1_ND1_2"/>
    <property type="match status" value="1"/>
</dbReference>
<protein>
    <recommendedName>
        <fullName evidence="5">NADH-quinone oxidoreductase subunit H</fullName>
        <ecNumber evidence="5">7.1.1.-</ecNumber>
    </recommendedName>
    <alternativeName>
        <fullName evidence="5">NADH dehydrogenase I subunit H</fullName>
    </alternativeName>
    <alternativeName>
        <fullName evidence="5">NDH-1 subunit H</fullName>
    </alternativeName>
</protein>
<name>S5DLG3_9ACTN</name>
<comment type="subunit">
    <text evidence="5">NDH-1 is composed of 14 different subunits. Subunits NuoA, H, J, K, L, M, N constitute the membrane sector of the complex.</text>
</comment>
<dbReference type="GO" id="GO:0048038">
    <property type="term" value="F:quinone binding"/>
    <property type="evidence" value="ECO:0007669"/>
    <property type="project" value="UniProtKB-KW"/>
</dbReference>
<evidence type="ECO:0000313" key="7">
    <source>
        <dbReference type="EMBL" id="AGQ19721.1"/>
    </source>
</evidence>
<feature type="transmembrane region" description="Helical" evidence="5">
    <location>
        <begin position="161"/>
        <end position="179"/>
    </location>
</feature>
<evidence type="ECO:0000256" key="4">
    <source>
        <dbReference type="ARBA" id="ARBA00023136"/>
    </source>
</evidence>
<evidence type="ECO:0000256" key="2">
    <source>
        <dbReference type="ARBA" id="ARBA00022692"/>
    </source>
</evidence>